<keyword evidence="2" id="KW-1185">Reference proteome</keyword>
<dbReference type="InterPro" id="IPR026906">
    <property type="entry name" value="LRR_5"/>
</dbReference>
<organism evidence="1 2">
    <name type="scientific">Tritrichomonas musculus</name>
    <dbReference type="NCBI Taxonomy" id="1915356"/>
    <lineage>
        <taxon>Eukaryota</taxon>
        <taxon>Metamonada</taxon>
        <taxon>Parabasalia</taxon>
        <taxon>Tritrichomonadida</taxon>
        <taxon>Tritrichomonadidae</taxon>
        <taxon>Tritrichomonas</taxon>
    </lineage>
</organism>
<protein>
    <submittedName>
        <fullName evidence="1">Uncharacterized protein</fullName>
    </submittedName>
</protein>
<evidence type="ECO:0000313" key="2">
    <source>
        <dbReference type="Proteomes" id="UP001470230"/>
    </source>
</evidence>
<name>A0ABR2K147_9EUKA</name>
<dbReference type="Pfam" id="PF13306">
    <property type="entry name" value="LRR_5"/>
    <property type="match status" value="1"/>
</dbReference>
<reference evidence="1 2" key="1">
    <citation type="submission" date="2024-04" db="EMBL/GenBank/DDBJ databases">
        <title>Tritrichomonas musculus Genome.</title>
        <authorList>
            <person name="Alves-Ferreira E."/>
            <person name="Grigg M."/>
            <person name="Lorenzi H."/>
            <person name="Galac M."/>
        </authorList>
    </citation>
    <scope>NUCLEOTIDE SEQUENCE [LARGE SCALE GENOMIC DNA]</scope>
    <source>
        <strain evidence="1 2">EAF2021</strain>
    </source>
</reference>
<dbReference type="Proteomes" id="UP001470230">
    <property type="component" value="Unassembled WGS sequence"/>
</dbReference>
<proteinExistence type="predicted"/>
<accession>A0ABR2K147</accession>
<gene>
    <name evidence="1" type="ORF">M9Y10_043724</name>
</gene>
<sequence length="108" mass="12160">MKSKSIDFGTCAFSFTNVRNIQIPEKVTIIDESSFGGSLNIFSFEFLGEKLMMKSYCFEDSIKMILASFPNAKEIALSHFTFINVSKDISFFFLPGAKIAQDDAIIYN</sequence>
<comment type="caution">
    <text evidence="1">The sequence shown here is derived from an EMBL/GenBank/DDBJ whole genome shotgun (WGS) entry which is preliminary data.</text>
</comment>
<evidence type="ECO:0000313" key="1">
    <source>
        <dbReference type="EMBL" id="KAK8884608.1"/>
    </source>
</evidence>
<dbReference type="EMBL" id="JAPFFF010000008">
    <property type="protein sequence ID" value="KAK8884608.1"/>
    <property type="molecule type" value="Genomic_DNA"/>
</dbReference>